<dbReference type="RefSeq" id="WP_133817616.1">
    <property type="nucleotide sequence ID" value="NZ_SNZH01000003.1"/>
</dbReference>
<keyword evidence="3" id="KW-1185">Reference proteome</keyword>
<organism evidence="2 3">
    <name type="scientific">Tahibacter aquaticus</name>
    <dbReference type="NCBI Taxonomy" id="520092"/>
    <lineage>
        <taxon>Bacteria</taxon>
        <taxon>Pseudomonadati</taxon>
        <taxon>Pseudomonadota</taxon>
        <taxon>Gammaproteobacteria</taxon>
        <taxon>Lysobacterales</taxon>
        <taxon>Rhodanobacteraceae</taxon>
        <taxon>Tahibacter</taxon>
    </lineage>
</organism>
<accession>A0A4R6Z496</accession>
<dbReference type="AlphaFoldDB" id="A0A4R6Z496"/>
<name>A0A4R6Z496_9GAMM</name>
<gene>
    <name evidence="2" type="ORF">DFR29_1034</name>
</gene>
<evidence type="ECO:0000313" key="2">
    <source>
        <dbReference type="EMBL" id="TDR46473.1"/>
    </source>
</evidence>
<dbReference type="OrthoDB" id="7476745at2"/>
<comment type="caution">
    <text evidence="2">The sequence shown here is derived from an EMBL/GenBank/DDBJ whole genome shotgun (WGS) entry which is preliminary data.</text>
</comment>
<feature type="signal peptide" evidence="1">
    <location>
        <begin position="1"/>
        <end position="19"/>
    </location>
</feature>
<evidence type="ECO:0000313" key="3">
    <source>
        <dbReference type="Proteomes" id="UP000295293"/>
    </source>
</evidence>
<evidence type="ECO:0000256" key="1">
    <source>
        <dbReference type="SAM" id="SignalP"/>
    </source>
</evidence>
<dbReference type="Proteomes" id="UP000295293">
    <property type="component" value="Unassembled WGS sequence"/>
</dbReference>
<keyword evidence="1" id="KW-0732">Signal</keyword>
<protein>
    <submittedName>
        <fullName evidence="2">Uncharacterized protein</fullName>
    </submittedName>
</protein>
<proteinExistence type="predicted"/>
<sequence>MIRRFLRLSVSIGLLGILAACGKAPEPAQPAAAAPPSAAKIITPPVAAESVAATPEEAPPAPASIEPRGPDCEAILAAKPAAIDIAGLYLGMTLNEALTHVRCRLPKSTIELHEDFLSGVSVNGEALGPQAFMAREGVSSPCHYNFYLGGGDKDCEPNGRQWFLDERVKVATPGLHGKETVTAIWRSQYYDDGERPSVNTVRAALREKYGAPQFESGSKNSDRLVMAWAMDTSGTALSKANPLLEACVQSGLNADAMRSQGWRAGCGLTIQARIDREPFNHDLVGVLHVAMIDQDKLFSLGRTMQERAETLAREQREAKLRKADASKVDL</sequence>
<dbReference type="EMBL" id="SNZH01000003">
    <property type="protein sequence ID" value="TDR46473.1"/>
    <property type="molecule type" value="Genomic_DNA"/>
</dbReference>
<reference evidence="2 3" key="1">
    <citation type="submission" date="2019-03" db="EMBL/GenBank/DDBJ databases">
        <title>Genomic Encyclopedia of Type Strains, Phase IV (KMG-IV): sequencing the most valuable type-strain genomes for metagenomic binning, comparative biology and taxonomic classification.</title>
        <authorList>
            <person name="Goeker M."/>
        </authorList>
    </citation>
    <scope>NUCLEOTIDE SEQUENCE [LARGE SCALE GENOMIC DNA]</scope>
    <source>
        <strain evidence="2 3">DSM 21667</strain>
    </source>
</reference>
<feature type="chain" id="PRO_5020339624" evidence="1">
    <location>
        <begin position="20"/>
        <end position="330"/>
    </location>
</feature>
<dbReference type="PROSITE" id="PS51257">
    <property type="entry name" value="PROKAR_LIPOPROTEIN"/>
    <property type="match status" value="1"/>
</dbReference>